<dbReference type="PANTHER" id="PTHR43774">
    <property type="entry name" value="PEPTIDE METHIONINE SULFOXIDE REDUCTASE"/>
    <property type="match status" value="1"/>
</dbReference>
<dbReference type="Proteomes" id="UP000664859">
    <property type="component" value="Unassembled WGS sequence"/>
</dbReference>
<feature type="domain" description="Peptide methionine sulphoxide reductase MsrA" evidence="5">
    <location>
        <begin position="41"/>
        <end position="193"/>
    </location>
</feature>
<accession>A0A836CIQ0</accession>
<dbReference type="PANTHER" id="PTHR43774:SF1">
    <property type="entry name" value="PEPTIDE METHIONINE SULFOXIDE REDUCTASE MSRA 2"/>
    <property type="match status" value="1"/>
</dbReference>
<sequence>MTAQQPAGILGRRQLVTTLAGGALLPVLGTPYKAQAQELATAVFAGGCFWCMEPPFDKLGDGVVATTSGYCGGNEKNPTYKQVSAGKTGHAESLQVTYDPSKVSYEKLLDVFWHQINPTQVDRQFCDGGHQYRSAIFYKNEEEKKLAEETKAYWQASGKFGSRPLATEISPYKQFWPAEDYHQDFYKTNPSTYYYYRGLCGRDQYLDSIWGADREGKSAAKAQ</sequence>
<protein>
    <recommendedName>
        <fullName evidence="2">peptide-methionine (S)-S-oxide reductase</fullName>
        <ecNumber evidence="2">1.8.4.11</ecNumber>
    </recommendedName>
    <alternativeName>
        <fullName evidence="4">Peptide-methionine (S)-S-oxide reductase</fullName>
    </alternativeName>
</protein>
<keyword evidence="7" id="KW-1185">Reference proteome</keyword>
<organism evidence="6 7">
    <name type="scientific">Tribonema minus</name>
    <dbReference type="NCBI Taxonomy" id="303371"/>
    <lineage>
        <taxon>Eukaryota</taxon>
        <taxon>Sar</taxon>
        <taxon>Stramenopiles</taxon>
        <taxon>Ochrophyta</taxon>
        <taxon>PX clade</taxon>
        <taxon>Xanthophyceae</taxon>
        <taxon>Tribonematales</taxon>
        <taxon>Tribonemataceae</taxon>
        <taxon>Tribonema</taxon>
    </lineage>
</organism>
<dbReference type="NCBIfam" id="TIGR00401">
    <property type="entry name" value="msrA"/>
    <property type="match status" value="1"/>
</dbReference>
<dbReference type="Pfam" id="PF01625">
    <property type="entry name" value="PMSR"/>
    <property type="match status" value="1"/>
</dbReference>
<keyword evidence="3" id="KW-0560">Oxidoreductase</keyword>
<comment type="similarity">
    <text evidence="1">Belongs to the MsrA Met sulfoxide reductase family.</text>
</comment>
<evidence type="ECO:0000259" key="5">
    <source>
        <dbReference type="Pfam" id="PF01625"/>
    </source>
</evidence>
<reference evidence="6" key="1">
    <citation type="submission" date="2021-02" db="EMBL/GenBank/DDBJ databases">
        <title>First Annotated Genome of the Yellow-green Alga Tribonema minus.</title>
        <authorList>
            <person name="Mahan K.M."/>
        </authorList>
    </citation>
    <scope>NUCLEOTIDE SEQUENCE</scope>
    <source>
        <strain evidence="6">UTEX B ZZ1240</strain>
    </source>
</reference>
<name>A0A836CIQ0_9STRA</name>
<dbReference type="InterPro" id="IPR002569">
    <property type="entry name" value="Met_Sox_Rdtase_MsrA_dom"/>
</dbReference>
<dbReference type="EMBL" id="JAFCMP010000100">
    <property type="protein sequence ID" value="KAG5186969.1"/>
    <property type="molecule type" value="Genomic_DNA"/>
</dbReference>
<dbReference type="GO" id="GO:0008113">
    <property type="term" value="F:peptide-methionine (S)-S-oxide reductase activity"/>
    <property type="evidence" value="ECO:0007669"/>
    <property type="project" value="UniProtKB-EC"/>
</dbReference>
<evidence type="ECO:0000256" key="4">
    <source>
        <dbReference type="ARBA" id="ARBA00030643"/>
    </source>
</evidence>
<proteinExistence type="inferred from homology"/>
<evidence type="ECO:0000256" key="1">
    <source>
        <dbReference type="ARBA" id="ARBA00005591"/>
    </source>
</evidence>
<dbReference type="AlphaFoldDB" id="A0A836CIQ0"/>
<dbReference type="PROSITE" id="PS51318">
    <property type="entry name" value="TAT"/>
    <property type="match status" value="1"/>
</dbReference>
<comment type="caution">
    <text evidence="6">The sequence shown here is derived from an EMBL/GenBank/DDBJ whole genome shotgun (WGS) entry which is preliminary data.</text>
</comment>
<dbReference type="InterPro" id="IPR036509">
    <property type="entry name" value="Met_Sox_Rdtase_MsrA_sf"/>
</dbReference>
<evidence type="ECO:0000313" key="7">
    <source>
        <dbReference type="Proteomes" id="UP000664859"/>
    </source>
</evidence>
<evidence type="ECO:0000256" key="3">
    <source>
        <dbReference type="ARBA" id="ARBA00023002"/>
    </source>
</evidence>
<dbReference type="HAMAP" id="MF_01401">
    <property type="entry name" value="MsrA"/>
    <property type="match status" value="1"/>
</dbReference>
<evidence type="ECO:0000313" key="6">
    <source>
        <dbReference type="EMBL" id="KAG5186969.1"/>
    </source>
</evidence>
<dbReference type="Gene3D" id="3.30.1060.10">
    <property type="entry name" value="Peptide methionine sulphoxide reductase MsrA"/>
    <property type="match status" value="1"/>
</dbReference>
<dbReference type="EC" id="1.8.4.11" evidence="2"/>
<evidence type="ECO:0000256" key="2">
    <source>
        <dbReference type="ARBA" id="ARBA00012502"/>
    </source>
</evidence>
<dbReference type="InterPro" id="IPR006311">
    <property type="entry name" value="TAT_signal"/>
</dbReference>
<dbReference type="OrthoDB" id="77405at2759"/>
<gene>
    <name evidence="6" type="ORF">JKP88DRAFT_179281</name>
</gene>
<dbReference type="SUPFAM" id="SSF55068">
    <property type="entry name" value="Peptide methionine sulfoxide reductase"/>
    <property type="match status" value="1"/>
</dbReference>